<dbReference type="AlphaFoldDB" id="A0A9J7AQX1"/>
<dbReference type="InterPro" id="IPR033910">
    <property type="entry name" value="GluRS_core"/>
</dbReference>
<keyword evidence="4 8" id="KW-0547">Nucleotide-binding</keyword>
<evidence type="ECO:0000313" key="12">
    <source>
        <dbReference type="Proteomes" id="UP001060336"/>
    </source>
</evidence>
<dbReference type="Gene3D" id="1.10.10.350">
    <property type="match status" value="1"/>
</dbReference>
<reference evidence="11" key="1">
    <citation type="submission" date="2022-08" db="EMBL/GenBank/DDBJ databases">
        <title>Nisaea acidiphila sp. nov., isolated from a marine algal debris and emended description of the genus Nisaea Urios et al. 2008.</title>
        <authorList>
            <person name="Kwon K."/>
        </authorList>
    </citation>
    <scope>NUCLEOTIDE SEQUENCE</scope>
    <source>
        <strain evidence="11">MEBiC11861</strain>
    </source>
</reference>
<dbReference type="PROSITE" id="PS00178">
    <property type="entry name" value="AA_TRNA_LIGASE_I"/>
    <property type="match status" value="1"/>
</dbReference>
<dbReference type="EC" id="6.1.1.17" evidence="8"/>
<keyword evidence="6 8" id="KW-0648">Protein biosynthesis</keyword>
<dbReference type="NCBIfam" id="TIGR00464">
    <property type="entry name" value="gltX_bact"/>
    <property type="match status" value="1"/>
</dbReference>
<dbReference type="SUPFAM" id="SSF48163">
    <property type="entry name" value="An anticodon-binding domain of class I aminoacyl-tRNA synthetases"/>
    <property type="match status" value="1"/>
</dbReference>
<gene>
    <name evidence="8 11" type="primary">gltX</name>
    <name evidence="11" type="ORF">NUH88_19840</name>
</gene>
<feature type="binding site" evidence="8">
    <location>
        <position position="247"/>
    </location>
    <ligand>
        <name>ATP</name>
        <dbReference type="ChEBI" id="CHEBI:30616"/>
    </ligand>
</feature>
<feature type="short sequence motif" description="'HIGH' region" evidence="8">
    <location>
        <begin position="13"/>
        <end position="23"/>
    </location>
</feature>
<dbReference type="KEGG" id="naci:NUH88_19840"/>
<feature type="domain" description="Glutamyl/glutaminyl-tRNA synthetase class Ib catalytic" evidence="9">
    <location>
        <begin position="7"/>
        <end position="279"/>
    </location>
</feature>
<comment type="catalytic activity">
    <reaction evidence="8">
        <text>tRNA(Glu) + L-glutamate + ATP = L-glutamyl-tRNA(Glu) + AMP + diphosphate</text>
        <dbReference type="Rhea" id="RHEA:23540"/>
        <dbReference type="Rhea" id="RHEA-COMP:9663"/>
        <dbReference type="Rhea" id="RHEA-COMP:9680"/>
        <dbReference type="ChEBI" id="CHEBI:29985"/>
        <dbReference type="ChEBI" id="CHEBI:30616"/>
        <dbReference type="ChEBI" id="CHEBI:33019"/>
        <dbReference type="ChEBI" id="CHEBI:78442"/>
        <dbReference type="ChEBI" id="CHEBI:78520"/>
        <dbReference type="ChEBI" id="CHEBI:456215"/>
        <dbReference type="EC" id="6.1.1.17"/>
    </reaction>
</comment>
<evidence type="ECO:0000256" key="8">
    <source>
        <dbReference type="HAMAP-Rule" id="MF_00022"/>
    </source>
</evidence>
<dbReference type="GO" id="GO:0005737">
    <property type="term" value="C:cytoplasm"/>
    <property type="evidence" value="ECO:0007669"/>
    <property type="project" value="UniProtKB-SubCell"/>
</dbReference>
<organism evidence="11 12">
    <name type="scientific">Nisaea acidiphila</name>
    <dbReference type="NCBI Taxonomy" id="1862145"/>
    <lineage>
        <taxon>Bacteria</taxon>
        <taxon>Pseudomonadati</taxon>
        <taxon>Pseudomonadota</taxon>
        <taxon>Alphaproteobacteria</taxon>
        <taxon>Rhodospirillales</taxon>
        <taxon>Thalassobaculaceae</taxon>
        <taxon>Nisaea</taxon>
    </lineage>
</organism>
<dbReference type="InterPro" id="IPR008925">
    <property type="entry name" value="aa_tRNA-synth_I_cd-bd_sf"/>
</dbReference>
<protein>
    <recommendedName>
        <fullName evidence="8">Glutamate--tRNA ligase</fullName>
        <ecNumber evidence="8">6.1.1.17</ecNumber>
    </recommendedName>
    <alternativeName>
        <fullName evidence="8">Glutamyl-tRNA synthetase</fullName>
        <shortName evidence="8">GluRS</shortName>
    </alternativeName>
</protein>
<dbReference type="InterPro" id="IPR001412">
    <property type="entry name" value="aa-tRNA-synth_I_CS"/>
</dbReference>
<name>A0A9J7AQX1_9PROT</name>
<dbReference type="InterPro" id="IPR020751">
    <property type="entry name" value="aa-tRNA-synth_I_codon-bd_sub2"/>
</dbReference>
<dbReference type="CDD" id="cd00808">
    <property type="entry name" value="GluRS_core"/>
    <property type="match status" value="1"/>
</dbReference>
<evidence type="ECO:0000313" key="11">
    <source>
        <dbReference type="EMBL" id="UUX49639.1"/>
    </source>
</evidence>
<dbReference type="PANTHER" id="PTHR43311:SF2">
    <property type="entry name" value="GLUTAMATE--TRNA LIGASE, MITOCHONDRIAL-RELATED"/>
    <property type="match status" value="1"/>
</dbReference>
<keyword evidence="5 8" id="KW-0067">ATP-binding</keyword>
<dbReference type="RefSeq" id="WP_257768417.1">
    <property type="nucleotide sequence ID" value="NZ_CP102480.1"/>
</dbReference>
<dbReference type="InterPro" id="IPR014729">
    <property type="entry name" value="Rossmann-like_a/b/a_fold"/>
</dbReference>
<dbReference type="GO" id="GO:0000049">
    <property type="term" value="F:tRNA binding"/>
    <property type="evidence" value="ECO:0007669"/>
    <property type="project" value="InterPro"/>
</dbReference>
<accession>A0A9J7AQX1</accession>
<comment type="similarity">
    <text evidence="1 8">Belongs to the class-I aminoacyl-tRNA synthetase family. Glutamate--tRNA ligase type 1 subfamily.</text>
</comment>
<evidence type="ECO:0000256" key="6">
    <source>
        <dbReference type="ARBA" id="ARBA00022917"/>
    </source>
</evidence>
<dbReference type="InterPro" id="IPR020058">
    <property type="entry name" value="Glu/Gln-tRNA-synth_Ib_cat-dom"/>
</dbReference>
<sequence length="449" mass="49717">MTSENNVTVRFAPSPTGRLHVGNTRTALVNWLYARKAGGTFLLRMDDTDDERSTEEYATGIEEDLTWLGLTWDRFARQSDRLERYDAAVEKLKASGRLYPCYETQDELGLKRKAQLSAGGPPVYDRAALKLSDAEKAEKEASGIQPHWRFLLLHEEERWTDLVRGESHYHMTSLSDPVLLRADGRPIYTLASVVDDIELGVTHILRGEDHLTNSAAQMQLFKALGAEPPVMGHLSLLTDVEGQGLSKRLGSLSLEQLRADGLEAMAVNTLLAKIGTSDPVEPRQRIEQLVEDFDISKFSRATPGFDPAELEALNAKILHETDFALVSERLAGLGIGGGEAFWLAVRGNLEKLADAALWWQVCEGEVDPLIEDADYAAAAAQHLPAEPWDTDTWRSWADTVKAETGRKGKQLFMPLREAVTGQSRGPDMADLLPLIPRGKVLARLQGQRA</sequence>
<evidence type="ECO:0000256" key="7">
    <source>
        <dbReference type="ARBA" id="ARBA00023146"/>
    </source>
</evidence>
<dbReference type="GO" id="GO:0006424">
    <property type="term" value="P:glutamyl-tRNA aminoacylation"/>
    <property type="evidence" value="ECO:0007669"/>
    <property type="project" value="UniProtKB-UniRule"/>
</dbReference>
<keyword evidence="12" id="KW-1185">Reference proteome</keyword>
<dbReference type="GO" id="GO:0008270">
    <property type="term" value="F:zinc ion binding"/>
    <property type="evidence" value="ECO:0007669"/>
    <property type="project" value="InterPro"/>
</dbReference>
<feature type="domain" description="Aminoacyl-tRNA synthetase class I anticodon-binding" evidence="10">
    <location>
        <begin position="378"/>
        <end position="445"/>
    </location>
</feature>
<dbReference type="EMBL" id="CP102480">
    <property type="protein sequence ID" value="UUX49639.1"/>
    <property type="molecule type" value="Genomic_DNA"/>
</dbReference>
<evidence type="ECO:0000256" key="1">
    <source>
        <dbReference type="ARBA" id="ARBA00007894"/>
    </source>
</evidence>
<comment type="function">
    <text evidence="8">Catalyzes the attachment of glutamate to tRNA(Glu) in a two-step reaction: glutamate is first activated by ATP to form Glu-AMP and then transferred to the acceptor end of tRNA(Glu).</text>
</comment>
<evidence type="ECO:0000256" key="5">
    <source>
        <dbReference type="ARBA" id="ARBA00022840"/>
    </source>
</evidence>
<comment type="subcellular location">
    <subcellularLocation>
        <location evidence="8">Cytoplasm</location>
    </subcellularLocation>
</comment>
<dbReference type="PANTHER" id="PTHR43311">
    <property type="entry name" value="GLUTAMATE--TRNA LIGASE"/>
    <property type="match status" value="1"/>
</dbReference>
<dbReference type="Pfam" id="PF19269">
    <property type="entry name" value="Anticodon_2"/>
    <property type="match status" value="1"/>
</dbReference>
<dbReference type="Gene3D" id="3.40.50.620">
    <property type="entry name" value="HUPs"/>
    <property type="match status" value="1"/>
</dbReference>
<keyword evidence="2 8" id="KW-0963">Cytoplasm</keyword>
<dbReference type="HAMAP" id="MF_00022">
    <property type="entry name" value="Glu_tRNA_synth_type1"/>
    <property type="match status" value="1"/>
</dbReference>
<evidence type="ECO:0000256" key="4">
    <source>
        <dbReference type="ARBA" id="ARBA00022741"/>
    </source>
</evidence>
<dbReference type="Pfam" id="PF00749">
    <property type="entry name" value="tRNA-synt_1c"/>
    <property type="match status" value="1"/>
</dbReference>
<dbReference type="Proteomes" id="UP001060336">
    <property type="component" value="Chromosome"/>
</dbReference>
<dbReference type="InterPro" id="IPR049940">
    <property type="entry name" value="GluQ/Sye"/>
</dbReference>
<dbReference type="GO" id="GO:0005524">
    <property type="term" value="F:ATP binding"/>
    <property type="evidence" value="ECO:0007669"/>
    <property type="project" value="UniProtKB-UniRule"/>
</dbReference>
<dbReference type="InterPro" id="IPR000924">
    <property type="entry name" value="Glu/Gln-tRNA-synth"/>
</dbReference>
<evidence type="ECO:0000256" key="3">
    <source>
        <dbReference type="ARBA" id="ARBA00022598"/>
    </source>
</evidence>
<evidence type="ECO:0000259" key="9">
    <source>
        <dbReference type="Pfam" id="PF00749"/>
    </source>
</evidence>
<dbReference type="InterPro" id="IPR045462">
    <property type="entry name" value="aa-tRNA-synth_I_cd-bd"/>
</dbReference>
<evidence type="ECO:0000256" key="2">
    <source>
        <dbReference type="ARBA" id="ARBA00022490"/>
    </source>
</evidence>
<dbReference type="InterPro" id="IPR004527">
    <property type="entry name" value="Glu-tRNA-ligase_bac/mito"/>
</dbReference>
<keyword evidence="3 8" id="KW-0436">Ligase</keyword>
<evidence type="ECO:0000259" key="10">
    <source>
        <dbReference type="Pfam" id="PF19269"/>
    </source>
</evidence>
<keyword evidence="7 8" id="KW-0030">Aminoacyl-tRNA synthetase</keyword>
<comment type="subunit">
    <text evidence="8">Monomer.</text>
</comment>
<comment type="caution">
    <text evidence="8">Lacks conserved residue(s) required for the propagation of feature annotation.</text>
</comment>
<proteinExistence type="inferred from homology"/>
<dbReference type="SUPFAM" id="SSF52374">
    <property type="entry name" value="Nucleotidylyl transferase"/>
    <property type="match status" value="1"/>
</dbReference>
<feature type="short sequence motif" description="'KMSKS' region" evidence="8">
    <location>
        <begin position="244"/>
        <end position="248"/>
    </location>
</feature>
<dbReference type="PRINTS" id="PR00987">
    <property type="entry name" value="TRNASYNTHGLU"/>
</dbReference>
<dbReference type="GO" id="GO:0004818">
    <property type="term" value="F:glutamate-tRNA ligase activity"/>
    <property type="evidence" value="ECO:0007669"/>
    <property type="project" value="UniProtKB-UniRule"/>
</dbReference>